<evidence type="ECO:0000256" key="1">
    <source>
        <dbReference type="ARBA" id="ARBA00007894"/>
    </source>
</evidence>
<evidence type="ECO:0000256" key="2">
    <source>
        <dbReference type="ARBA" id="ARBA00022490"/>
    </source>
</evidence>
<evidence type="ECO:0000259" key="10">
    <source>
        <dbReference type="Pfam" id="PF19269"/>
    </source>
</evidence>
<dbReference type="InterPro" id="IPR001412">
    <property type="entry name" value="aa-tRNA-synth_I_CS"/>
</dbReference>
<keyword evidence="7 8" id="KW-0030">Aminoacyl-tRNA synthetase</keyword>
<keyword evidence="2 8" id="KW-0963">Cytoplasm</keyword>
<dbReference type="InterPro" id="IPR014729">
    <property type="entry name" value="Rossmann-like_a/b/a_fold"/>
</dbReference>
<dbReference type="GO" id="GO:0005524">
    <property type="term" value="F:ATP binding"/>
    <property type="evidence" value="ECO:0007669"/>
    <property type="project" value="UniProtKB-UniRule"/>
</dbReference>
<dbReference type="CDD" id="cd00808">
    <property type="entry name" value="GluRS_core"/>
    <property type="match status" value="1"/>
</dbReference>
<name>A0A6N4R773_BLAVI</name>
<dbReference type="PANTHER" id="PTHR43311">
    <property type="entry name" value="GLUTAMATE--TRNA LIGASE"/>
    <property type="match status" value="1"/>
</dbReference>
<dbReference type="NCBIfam" id="TIGR00464">
    <property type="entry name" value="gltX_bact"/>
    <property type="match status" value="1"/>
</dbReference>
<keyword evidence="4 8" id="KW-0547">Nucleotide-binding</keyword>
<organism evidence="11 12">
    <name type="scientific">Blastochloris viridis</name>
    <name type="common">Rhodopseudomonas viridis</name>
    <dbReference type="NCBI Taxonomy" id="1079"/>
    <lineage>
        <taxon>Bacteria</taxon>
        <taxon>Pseudomonadati</taxon>
        <taxon>Pseudomonadota</taxon>
        <taxon>Alphaproteobacteria</taxon>
        <taxon>Hyphomicrobiales</taxon>
        <taxon>Blastochloridaceae</taxon>
        <taxon>Blastochloris</taxon>
    </lineage>
</organism>
<dbReference type="GO" id="GO:0000049">
    <property type="term" value="F:tRNA binding"/>
    <property type="evidence" value="ECO:0007669"/>
    <property type="project" value="InterPro"/>
</dbReference>
<dbReference type="InterPro" id="IPR004527">
    <property type="entry name" value="Glu-tRNA-ligase_bac/mito"/>
</dbReference>
<dbReference type="Gene3D" id="1.10.10.350">
    <property type="match status" value="1"/>
</dbReference>
<dbReference type="Proteomes" id="UP000320948">
    <property type="component" value="Unassembled WGS sequence"/>
</dbReference>
<dbReference type="InterPro" id="IPR000924">
    <property type="entry name" value="Glu/Gln-tRNA-synth"/>
</dbReference>
<dbReference type="InterPro" id="IPR020751">
    <property type="entry name" value="aa-tRNA-synth_I_codon-bd_sub2"/>
</dbReference>
<comment type="similarity">
    <text evidence="1 8">Belongs to the class-I aminoacyl-tRNA synthetase family. Glutamate--tRNA ligase type 1 subfamily.</text>
</comment>
<dbReference type="GO" id="GO:0008270">
    <property type="term" value="F:zinc ion binding"/>
    <property type="evidence" value="ECO:0007669"/>
    <property type="project" value="InterPro"/>
</dbReference>
<dbReference type="InterPro" id="IPR033910">
    <property type="entry name" value="GluRS_core"/>
</dbReference>
<dbReference type="InterPro" id="IPR049940">
    <property type="entry name" value="GluQ/Sye"/>
</dbReference>
<dbReference type="PROSITE" id="PS00178">
    <property type="entry name" value="AA_TRNA_LIGASE_I"/>
    <property type="match status" value="1"/>
</dbReference>
<keyword evidence="5 8" id="KW-0067">ATP-binding</keyword>
<reference evidence="11 12" key="1">
    <citation type="journal article" date="2017" name="Nat. Commun.">
        <title>In situ click chemistry generation of cyclooxygenase-2 inhibitors.</title>
        <authorList>
            <person name="Bhardwaj A."/>
            <person name="Kaur J."/>
            <person name="Wuest M."/>
            <person name="Wuest F."/>
        </authorList>
    </citation>
    <scope>NUCLEOTIDE SEQUENCE [LARGE SCALE GENOMIC DNA]</scope>
    <source>
        <strain evidence="11">S2_018_000_R2_106</strain>
    </source>
</reference>
<feature type="binding site" evidence="8">
    <location>
        <position position="281"/>
    </location>
    <ligand>
        <name>ATP</name>
        <dbReference type="ChEBI" id="CHEBI:30616"/>
    </ligand>
</feature>
<protein>
    <recommendedName>
        <fullName evidence="8">Glutamate--tRNA ligase</fullName>
        <ecNumber evidence="8">6.1.1.17</ecNumber>
    </recommendedName>
    <alternativeName>
        <fullName evidence="8">Glutamyl-tRNA synthetase</fullName>
        <shortName evidence="8">GluRS</shortName>
    </alternativeName>
</protein>
<accession>A0A6N4R773</accession>
<dbReference type="InterPro" id="IPR020058">
    <property type="entry name" value="Glu/Gln-tRNA-synth_Ib_cat-dom"/>
</dbReference>
<sequence length="534" mass="59461">MPTPMTLRDCTTIVDLEALFPPRTNLPQGAEVTRIAPSPTGMPHIGTAMQAVLDRAIADKTGGIFILRIEDTDRARTVEGAVDAINAGLKWLGTTPDEGPLTGGAYGPYTQSERLPIYAICCDKLLADGHAYRCFCTPERLEQMRALQMKQKMPSMYDRRCLKLSAEEIQANLDAGLPHVVRMKIPSDQDITITDAVRGDITFHSSTIDDSVIMKADGYPTYHLAAVVDDHFMRTTTVVRGEEWIPSTPKHVLLYKAFGWQAPRFLHTVLLRDMEKRKLSKRSGDTSLNWFRREGFLSQGFTNFLTRIMWAHPEGKDVYPRSEFAALMQPEGLPSTGPIVDIKLLQFINNAYINAMTDAERKDLLEEYLTFLSDTNQTASTCVEPGLPSDEISIDTIRSMLTEIRNDPAYTAKVLSVKPGRYDRLADMILSNLYFFDATFVPATKEAFLKQADAATLQQVLETFLQDFTARPDHASDVMADMIAGGLGKKQVFMPLRLALTGQEKSPPPEEIIPVMGAERVIQRLQAALAIVKA</sequence>
<dbReference type="Pfam" id="PF00749">
    <property type="entry name" value="tRNA-synt_1c"/>
    <property type="match status" value="1"/>
</dbReference>
<evidence type="ECO:0000256" key="4">
    <source>
        <dbReference type="ARBA" id="ARBA00022741"/>
    </source>
</evidence>
<dbReference type="PRINTS" id="PR00987">
    <property type="entry name" value="TRNASYNTHGLU"/>
</dbReference>
<dbReference type="Gene3D" id="3.40.50.620">
    <property type="entry name" value="HUPs"/>
    <property type="match status" value="1"/>
</dbReference>
<gene>
    <name evidence="8" type="primary">gltX</name>
    <name evidence="11" type="ORF">DI628_05325</name>
</gene>
<feature type="short sequence motif" description="'HIGH' region" evidence="8">
    <location>
        <begin position="37"/>
        <end position="47"/>
    </location>
</feature>
<dbReference type="GO" id="GO:0005829">
    <property type="term" value="C:cytosol"/>
    <property type="evidence" value="ECO:0007669"/>
    <property type="project" value="TreeGrafter"/>
</dbReference>
<dbReference type="GO" id="GO:0006424">
    <property type="term" value="P:glutamyl-tRNA aminoacylation"/>
    <property type="evidence" value="ECO:0007669"/>
    <property type="project" value="UniProtKB-UniRule"/>
</dbReference>
<evidence type="ECO:0000256" key="3">
    <source>
        <dbReference type="ARBA" id="ARBA00022598"/>
    </source>
</evidence>
<dbReference type="AlphaFoldDB" id="A0A6N4R773"/>
<comment type="subunit">
    <text evidence="8">Monomer.</text>
</comment>
<dbReference type="EMBL" id="VAFM01000001">
    <property type="protein sequence ID" value="TKW62040.1"/>
    <property type="molecule type" value="Genomic_DNA"/>
</dbReference>
<evidence type="ECO:0000256" key="6">
    <source>
        <dbReference type="ARBA" id="ARBA00022917"/>
    </source>
</evidence>
<evidence type="ECO:0000256" key="8">
    <source>
        <dbReference type="HAMAP-Rule" id="MF_00022"/>
    </source>
</evidence>
<feature type="domain" description="Aminoacyl-tRNA synthetase class I anticodon-binding" evidence="10">
    <location>
        <begin position="406"/>
        <end position="529"/>
    </location>
</feature>
<evidence type="ECO:0000313" key="12">
    <source>
        <dbReference type="Proteomes" id="UP000320948"/>
    </source>
</evidence>
<comment type="function">
    <text evidence="8">Catalyzes the attachment of glutamate to tRNA(Glu) in a two-step reaction: glutamate is first activated by ATP to form Glu-AMP and then transferred to the acceptor end of tRNA(Glu).</text>
</comment>
<evidence type="ECO:0000313" key="11">
    <source>
        <dbReference type="EMBL" id="TKW62040.1"/>
    </source>
</evidence>
<dbReference type="InterPro" id="IPR008925">
    <property type="entry name" value="aa_tRNA-synth_I_cd-bd_sf"/>
</dbReference>
<dbReference type="PANTHER" id="PTHR43311:SF2">
    <property type="entry name" value="GLUTAMATE--TRNA LIGASE, MITOCHONDRIAL-RELATED"/>
    <property type="match status" value="1"/>
</dbReference>
<dbReference type="InterPro" id="IPR045462">
    <property type="entry name" value="aa-tRNA-synth_I_cd-bd"/>
</dbReference>
<evidence type="ECO:0000256" key="5">
    <source>
        <dbReference type="ARBA" id="ARBA00022840"/>
    </source>
</evidence>
<keyword evidence="6 8" id="KW-0648">Protein biosynthesis</keyword>
<dbReference type="HAMAP" id="MF_00022">
    <property type="entry name" value="Glu_tRNA_synth_type1"/>
    <property type="match status" value="1"/>
</dbReference>
<dbReference type="EC" id="6.1.1.17" evidence="8"/>
<keyword evidence="3 8" id="KW-0436">Ligase</keyword>
<evidence type="ECO:0000256" key="7">
    <source>
        <dbReference type="ARBA" id="ARBA00023146"/>
    </source>
</evidence>
<feature type="short sequence motif" description="'KMSKS' region" evidence="8">
    <location>
        <begin position="278"/>
        <end position="282"/>
    </location>
</feature>
<dbReference type="Pfam" id="PF19269">
    <property type="entry name" value="Anticodon_2"/>
    <property type="match status" value="1"/>
</dbReference>
<dbReference type="SUPFAM" id="SSF48163">
    <property type="entry name" value="An anticodon-binding domain of class I aminoacyl-tRNA synthetases"/>
    <property type="match status" value="1"/>
</dbReference>
<dbReference type="GO" id="GO:0004818">
    <property type="term" value="F:glutamate-tRNA ligase activity"/>
    <property type="evidence" value="ECO:0007669"/>
    <property type="project" value="UniProtKB-UniRule"/>
</dbReference>
<evidence type="ECO:0000259" key="9">
    <source>
        <dbReference type="Pfam" id="PF00749"/>
    </source>
</evidence>
<comment type="caution">
    <text evidence="11">The sequence shown here is derived from an EMBL/GenBank/DDBJ whole genome shotgun (WGS) entry which is preliminary data.</text>
</comment>
<dbReference type="SUPFAM" id="SSF52374">
    <property type="entry name" value="Nucleotidylyl transferase"/>
    <property type="match status" value="1"/>
</dbReference>
<comment type="caution">
    <text evidence="8">Lacks conserved residue(s) required for the propagation of feature annotation.</text>
</comment>
<comment type="catalytic activity">
    <reaction evidence="8">
        <text>tRNA(Glu) + L-glutamate + ATP = L-glutamyl-tRNA(Glu) + AMP + diphosphate</text>
        <dbReference type="Rhea" id="RHEA:23540"/>
        <dbReference type="Rhea" id="RHEA-COMP:9663"/>
        <dbReference type="Rhea" id="RHEA-COMP:9680"/>
        <dbReference type="ChEBI" id="CHEBI:29985"/>
        <dbReference type="ChEBI" id="CHEBI:30616"/>
        <dbReference type="ChEBI" id="CHEBI:33019"/>
        <dbReference type="ChEBI" id="CHEBI:78442"/>
        <dbReference type="ChEBI" id="CHEBI:78520"/>
        <dbReference type="ChEBI" id="CHEBI:456215"/>
        <dbReference type="EC" id="6.1.1.17"/>
    </reaction>
</comment>
<proteinExistence type="inferred from homology"/>
<comment type="subcellular location">
    <subcellularLocation>
        <location evidence="8">Cytoplasm</location>
    </subcellularLocation>
</comment>
<feature type="domain" description="Glutamyl/glutaminyl-tRNA synthetase class Ib catalytic" evidence="9">
    <location>
        <begin position="32"/>
        <end position="346"/>
    </location>
</feature>